<feature type="domain" description="Sigma factor regulator C-terminal" evidence="2">
    <location>
        <begin position="201"/>
        <end position="339"/>
    </location>
</feature>
<dbReference type="AlphaFoldDB" id="A0AAP9RBB6"/>
<dbReference type="Pfam" id="PF13800">
    <property type="entry name" value="Sigma_reg_N"/>
    <property type="match status" value="1"/>
</dbReference>
<accession>A0AAP9RBB6</accession>
<feature type="domain" description="Sigma factor regulator N-terminal" evidence="3">
    <location>
        <begin position="42"/>
        <end position="131"/>
    </location>
</feature>
<reference evidence="4 5" key="1">
    <citation type="submission" date="2019-05" db="EMBL/GenBank/DDBJ databases">
        <authorList>
            <person name="Schori C."/>
            <person name="Ahrens C."/>
        </authorList>
    </citation>
    <scope>NUCLEOTIDE SEQUENCE [LARGE SCALE GENOMIC DNA]</scope>
    <source>
        <strain evidence="4 5">DSM 10702</strain>
    </source>
</reference>
<organism evidence="4 5">
    <name type="scientific">Clostridium butyricum</name>
    <dbReference type="NCBI Taxonomy" id="1492"/>
    <lineage>
        <taxon>Bacteria</taxon>
        <taxon>Bacillati</taxon>
        <taxon>Bacillota</taxon>
        <taxon>Clostridia</taxon>
        <taxon>Eubacteriales</taxon>
        <taxon>Clostridiaceae</taxon>
        <taxon>Clostridium</taxon>
    </lineage>
</organism>
<dbReference type="InterPro" id="IPR025672">
    <property type="entry name" value="Sigma_reg_C_dom"/>
</dbReference>
<name>A0AAP9RBB6_CLOBU</name>
<dbReference type="EMBL" id="CP040626">
    <property type="protein sequence ID" value="QMW89439.1"/>
    <property type="molecule type" value="Genomic_DNA"/>
</dbReference>
<gene>
    <name evidence="4" type="ORF">FF104_00150</name>
</gene>
<proteinExistence type="predicted"/>
<dbReference type="Proteomes" id="UP000515243">
    <property type="component" value="Chromosome 1"/>
</dbReference>
<evidence type="ECO:0000259" key="3">
    <source>
        <dbReference type="Pfam" id="PF13800"/>
    </source>
</evidence>
<evidence type="ECO:0008006" key="6">
    <source>
        <dbReference type="Google" id="ProtNLM"/>
    </source>
</evidence>
<evidence type="ECO:0000313" key="4">
    <source>
        <dbReference type="EMBL" id="QMW89439.1"/>
    </source>
</evidence>
<feature type="transmembrane region" description="Helical" evidence="1">
    <location>
        <begin position="56"/>
        <end position="78"/>
    </location>
</feature>
<dbReference type="Pfam" id="PF13791">
    <property type="entry name" value="Sigma_reg_C"/>
    <property type="match status" value="1"/>
</dbReference>
<evidence type="ECO:0000313" key="5">
    <source>
        <dbReference type="Proteomes" id="UP000515243"/>
    </source>
</evidence>
<sequence length="345" mass="39891">MKLLQKHYVIVLETNLKKSGSVKNMSNEIDDVFSNEFEDTLKRTVKKSRKKLNLKIILITFISTLLIIFLGNLGLTFLSDKYIKSQFYKDLNIKTMEYQIKYPNEYITHQNYLETGYFKFQSTYDISKTIGSRLLLANITNTLGGLNKNSFIHDSYLISKPFPSLDNDINNRPSSSYGLRHLNFLYPYVNYENTINDFKLLNEIDNSKTLEMALSFDDGYSYDQVNTLIDSSLITFYWVDISNEENRTYEIQNKTYENDTSAIGIKSINYNGNTINDVNDRLNKFKDSLQYLRANGEYGVVDNDFNADNIKINGVVVVGHPNELKILENNKIIKHAMIGTVVDKY</sequence>
<keyword evidence="1" id="KW-0472">Membrane</keyword>
<keyword evidence="1" id="KW-1133">Transmembrane helix</keyword>
<keyword evidence="1" id="KW-0812">Transmembrane</keyword>
<evidence type="ECO:0000256" key="1">
    <source>
        <dbReference type="SAM" id="Phobius"/>
    </source>
</evidence>
<protein>
    <recommendedName>
        <fullName evidence="6">Sigma factor regulator C-terminal domain-containing protein</fullName>
    </recommendedName>
</protein>
<evidence type="ECO:0000259" key="2">
    <source>
        <dbReference type="Pfam" id="PF13791"/>
    </source>
</evidence>
<dbReference type="InterPro" id="IPR029101">
    <property type="entry name" value="Sigma_reg_N"/>
</dbReference>